<dbReference type="OrthoDB" id="9759736at2"/>
<dbReference type="FunFam" id="1.10.150.20:FF:000007">
    <property type="entry name" value="DNA ligase"/>
    <property type="match status" value="1"/>
</dbReference>
<dbReference type="Gene3D" id="3.30.470.30">
    <property type="entry name" value="DNA ligase/mRNA capping enzyme"/>
    <property type="match status" value="1"/>
</dbReference>
<dbReference type="EMBL" id="QFFJ01000002">
    <property type="protein sequence ID" value="RBL90140.1"/>
    <property type="molecule type" value="Genomic_DNA"/>
</dbReference>
<dbReference type="SUPFAM" id="SSF56091">
    <property type="entry name" value="DNA ligase/mRNA capping enzyme, catalytic domain"/>
    <property type="match status" value="1"/>
</dbReference>
<protein>
    <recommendedName>
        <fullName evidence="10">DNA ligase</fullName>
        <ecNumber evidence="10">6.5.1.2</ecNumber>
    </recommendedName>
    <alternativeName>
        <fullName evidence="10">Polydeoxyribonucleotide synthase [NAD(+)]</fullName>
    </alternativeName>
</protein>
<feature type="binding site" evidence="10">
    <location>
        <position position="162"/>
    </location>
    <ligand>
        <name>NAD(+)</name>
        <dbReference type="ChEBI" id="CHEBI:57540"/>
    </ligand>
</feature>
<keyword evidence="10" id="KW-0464">Manganese</keyword>
<dbReference type="SUPFAM" id="SSF52113">
    <property type="entry name" value="BRCT domain"/>
    <property type="match status" value="1"/>
</dbReference>
<comment type="function">
    <text evidence="1 10">DNA ligase that catalyzes the formation of phosphodiester linkages between 5'-phosphoryl and 3'-hydroxyl groups in double-stranded DNA using NAD as a coenzyme and as the energy source for the reaction. It is essential for DNA replication and repair of damaged DNA.</text>
</comment>
<dbReference type="CDD" id="cd17748">
    <property type="entry name" value="BRCT_DNA_ligase_like"/>
    <property type="match status" value="1"/>
</dbReference>
<organism evidence="12 13">
    <name type="scientific">Chitinophaga flava</name>
    <dbReference type="NCBI Taxonomy" id="2259036"/>
    <lineage>
        <taxon>Bacteria</taxon>
        <taxon>Pseudomonadati</taxon>
        <taxon>Bacteroidota</taxon>
        <taxon>Chitinophagia</taxon>
        <taxon>Chitinophagales</taxon>
        <taxon>Chitinophagaceae</taxon>
        <taxon>Chitinophaga</taxon>
    </lineage>
</organism>
<feature type="active site" description="N6-AMP-lysine intermediate" evidence="10">
    <location>
        <position position="141"/>
    </location>
</feature>
<dbReference type="RefSeq" id="WP_113618891.1">
    <property type="nucleotide sequence ID" value="NZ_QFFJ01000002.1"/>
</dbReference>
<feature type="binding site" evidence="10">
    <location>
        <position position="465"/>
    </location>
    <ligand>
        <name>Zn(2+)</name>
        <dbReference type="ChEBI" id="CHEBI:29105"/>
    </ligand>
</feature>
<feature type="binding site" evidence="10">
    <location>
        <position position="442"/>
    </location>
    <ligand>
        <name>Zn(2+)</name>
        <dbReference type="ChEBI" id="CHEBI:29105"/>
    </ligand>
</feature>
<dbReference type="InterPro" id="IPR013839">
    <property type="entry name" value="DNAligase_adenylation"/>
</dbReference>
<dbReference type="Gene3D" id="6.20.10.30">
    <property type="match status" value="1"/>
</dbReference>
<dbReference type="InterPro" id="IPR041663">
    <property type="entry name" value="DisA/LigA_HHH"/>
</dbReference>
<dbReference type="CDD" id="cd00114">
    <property type="entry name" value="LIGANc"/>
    <property type="match status" value="1"/>
</dbReference>
<dbReference type="GO" id="GO:0006281">
    <property type="term" value="P:DNA repair"/>
    <property type="evidence" value="ECO:0007669"/>
    <property type="project" value="UniProtKB-KW"/>
</dbReference>
<feature type="binding site" evidence="10">
    <location>
        <position position="348"/>
    </location>
    <ligand>
        <name>NAD(+)</name>
        <dbReference type="ChEBI" id="CHEBI:57540"/>
    </ligand>
</feature>
<accession>A0A365XVF0</accession>
<comment type="similarity">
    <text evidence="10">Belongs to the NAD-dependent DNA ligase family. LigA subfamily.</text>
</comment>
<dbReference type="EC" id="6.5.1.2" evidence="10"/>
<keyword evidence="8 10" id="KW-0234">DNA repair</keyword>
<dbReference type="NCBIfam" id="NF005932">
    <property type="entry name" value="PRK07956.1"/>
    <property type="match status" value="1"/>
</dbReference>
<dbReference type="InterPro" id="IPR012340">
    <property type="entry name" value="NA-bd_OB-fold"/>
</dbReference>
<evidence type="ECO:0000259" key="11">
    <source>
        <dbReference type="PROSITE" id="PS50172"/>
    </source>
</evidence>
<reference evidence="12 13" key="1">
    <citation type="submission" date="2018-05" db="EMBL/GenBank/DDBJ databases">
        <title>Chitinophaga sp. K3CV102501T nov., isolated from isolated from a monsoon evergreen broad-leaved forest soil.</title>
        <authorList>
            <person name="Lv Y."/>
        </authorList>
    </citation>
    <scope>NUCLEOTIDE SEQUENCE [LARGE SCALE GENOMIC DNA]</scope>
    <source>
        <strain evidence="12 13">GDMCC 1.1325</strain>
    </source>
</reference>
<dbReference type="InterPro" id="IPR001679">
    <property type="entry name" value="DNA_ligase"/>
</dbReference>
<dbReference type="PANTHER" id="PTHR23389">
    <property type="entry name" value="CHROMOSOME TRANSMISSION FIDELITY FACTOR 18"/>
    <property type="match status" value="1"/>
</dbReference>
<dbReference type="Pfam" id="PF03119">
    <property type="entry name" value="DNA_ligase_ZBD"/>
    <property type="match status" value="1"/>
</dbReference>
<evidence type="ECO:0000313" key="13">
    <source>
        <dbReference type="Proteomes" id="UP000253410"/>
    </source>
</evidence>
<dbReference type="InterPro" id="IPR001357">
    <property type="entry name" value="BRCT_dom"/>
</dbReference>
<dbReference type="GO" id="GO:0006260">
    <property type="term" value="P:DNA replication"/>
    <property type="evidence" value="ECO:0007669"/>
    <property type="project" value="UniProtKB-KW"/>
</dbReference>
<evidence type="ECO:0000256" key="2">
    <source>
        <dbReference type="ARBA" id="ARBA00022598"/>
    </source>
</evidence>
<proteinExistence type="inferred from homology"/>
<dbReference type="GO" id="GO:0005829">
    <property type="term" value="C:cytosol"/>
    <property type="evidence" value="ECO:0007669"/>
    <property type="project" value="TreeGrafter"/>
</dbReference>
<evidence type="ECO:0000313" key="12">
    <source>
        <dbReference type="EMBL" id="RBL90140.1"/>
    </source>
</evidence>
<dbReference type="GO" id="GO:0003911">
    <property type="term" value="F:DNA ligase (NAD+) activity"/>
    <property type="evidence" value="ECO:0007669"/>
    <property type="project" value="UniProtKB-UniRule"/>
</dbReference>
<evidence type="ECO:0000256" key="9">
    <source>
        <dbReference type="ARBA" id="ARBA00034005"/>
    </source>
</evidence>
<evidence type="ECO:0000256" key="1">
    <source>
        <dbReference type="ARBA" id="ARBA00004067"/>
    </source>
</evidence>
<dbReference type="AlphaFoldDB" id="A0A365XVF0"/>
<feature type="binding site" evidence="10">
    <location>
        <position position="445"/>
    </location>
    <ligand>
        <name>Zn(2+)</name>
        <dbReference type="ChEBI" id="CHEBI:29105"/>
    </ligand>
</feature>
<gene>
    <name evidence="10" type="primary">ligA</name>
    <name evidence="12" type="ORF">DF182_27115</name>
</gene>
<dbReference type="Gene3D" id="1.10.150.20">
    <property type="entry name" value="5' to 3' exonuclease, C-terminal subdomain"/>
    <property type="match status" value="2"/>
</dbReference>
<feature type="binding site" evidence="10">
    <location>
        <position position="324"/>
    </location>
    <ligand>
        <name>NAD(+)</name>
        <dbReference type="ChEBI" id="CHEBI:57540"/>
    </ligand>
</feature>
<dbReference type="Gene3D" id="2.40.50.140">
    <property type="entry name" value="Nucleic acid-binding proteins"/>
    <property type="match status" value="1"/>
</dbReference>
<feature type="binding site" evidence="10">
    <location>
        <begin position="109"/>
        <end position="110"/>
    </location>
    <ligand>
        <name>NAD(+)</name>
        <dbReference type="ChEBI" id="CHEBI:57540"/>
    </ligand>
</feature>
<dbReference type="InterPro" id="IPR036420">
    <property type="entry name" value="BRCT_dom_sf"/>
</dbReference>
<dbReference type="Gene3D" id="1.10.287.610">
    <property type="entry name" value="Helix hairpin bin"/>
    <property type="match status" value="1"/>
</dbReference>
<dbReference type="GO" id="GO:0046872">
    <property type="term" value="F:metal ion binding"/>
    <property type="evidence" value="ECO:0007669"/>
    <property type="project" value="UniProtKB-KW"/>
</dbReference>
<evidence type="ECO:0000256" key="8">
    <source>
        <dbReference type="ARBA" id="ARBA00023204"/>
    </source>
</evidence>
<keyword evidence="4 10" id="KW-0479">Metal-binding</keyword>
<sequence>MKQYNSKQAAALQSLSESLLAHYKKGRLLKDTKSTMDALYRVIPYHDWRYYIKSDPVLSDYEYDGLFAWLRQLEKEHPALAKSGSPVKKVAEGLGSALSAVKHKVPMLSLENTYNTQNLGDWITKTRQVTHHESAYCLEPKFDGTGISLIYENDRLLRGATRGDGAAGEDITGNIRNIASIPASAPFAALGIATIEIRGEVLMSKKSFASFNQERIAHQLPPMANPRNAAAGTLRMIHPEAAAQRKLEAVLYHVSYYTMKKGRPAPAALKTQAGTLDLLAKLGFGTPAAQKKVVTSIREAVRYCQSFEKKRDSLPYEIDGLVIKVNDATEQRLLGMTSHHPRWAVAYKFKPRQANSKLRKVIFSVGRMGAITPVAKIDPVAIGGVTVSSVSLFNEKLIKDKDIRVGDTVLVERAGDVIPYIVKPVTEMRKGTETNIRFPSKCPVCGHALEKPFGEQIWYCVNINCQAQVLERIVHFASKDAMDITGMGESHVREFYEQKLIKDIPSIFELNERKVAALERWGKRSASNLIGMIERARHQPLQRLIFGLGIHYVGLTTAKVLAKKVGYLPDLARKKPADLRGEGIGPKVAESISHFFADKENIRSLKKLERLGVNMHAAGHRAKADDTLKGKTFLFTGTLAGLTRGEAAEMVEQHGGQVLSSVSHALNYLVVGEHAGSKLTKASENKAIRLLQEKDFLKMVKPPARRLSGSRKIKIRLP</sequence>
<dbReference type="HAMAP" id="MF_01588">
    <property type="entry name" value="DNA_ligase_A"/>
    <property type="match status" value="1"/>
</dbReference>
<dbReference type="SUPFAM" id="SSF50249">
    <property type="entry name" value="Nucleic acid-binding proteins"/>
    <property type="match status" value="1"/>
</dbReference>
<dbReference type="InterPro" id="IPR013840">
    <property type="entry name" value="DNAligase_N"/>
</dbReference>
<feature type="binding site" evidence="10">
    <location>
        <begin position="60"/>
        <end position="64"/>
    </location>
    <ligand>
        <name>NAD(+)</name>
        <dbReference type="ChEBI" id="CHEBI:57540"/>
    </ligand>
</feature>
<dbReference type="Gene3D" id="3.40.50.10190">
    <property type="entry name" value="BRCT domain"/>
    <property type="match status" value="1"/>
</dbReference>
<keyword evidence="6 10" id="KW-0862">Zinc</keyword>
<evidence type="ECO:0000256" key="4">
    <source>
        <dbReference type="ARBA" id="ARBA00022723"/>
    </source>
</evidence>
<dbReference type="PIRSF" id="PIRSF001604">
    <property type="entry name" value="LigA"/>
    <property type="match status" value="1"/>
</dbReference>
<dbReference type="Pfam" id="PF12826">
    <property type="entry name" value="HHH_2"/>
    <property type="match status" value="1"/>
</dbReference>
<dbReference type="Pfam" id="PF01653">
    <property type="entry name" value="DNA_ligase_aden"/>
    <property type="match status" value="1"/>
</dbReference>
<dbReference type="NCBIfam" id="TIGR00575">
    <property type="entry name" value="dnlj"/>
    <property type="match status" value="1"/>
</dbReference>
<keyword evidence="3 10" id="KW-0235">DNA replication</keyword>
<dbReference type="InterPro" id="IPR004149">
    <property type="entry name" value="Znf_DNAligase_C4"/>
</dbReference>
<evidence type="ECO:0000256" key="6">
    <source>
        <dbReference type="ARBA" id="ARBA00022833"/>
    </source>
</evidence>
<dbReference type="PROSITE" id="PS50172">
    <property type="entry name" value="BRCT"/>
    <property type="match status" value="1"/>
</dbReference>
<name>A0A365XVF0_9BACT</name>
<evidence type="ECO:0000256" key="7">
    <source>
        <dbReference type="ARBA" id="ARBA00023027"/>
    </source>
</evidence>
<dbReference type="SMART" id="SM00532">
    <property type="entry name" value="LIGANc"/>
    <property type="match status" value="1"/>
</dbReference>
<feature type="binding site" evidence="10">
    <location>
        <position position="139"/>
    </location>
    <ligand>
        <name>NAD(+)</name>
        <dbReference type="ChEBI" id="CHEBI:57540"/>
    </ligand>
</feature>
<comment type="caution">
    <text evidence="10">Lacks conserved residue(s) required for the propagation of feature annotation.</text>
</comment>
<keyword evidence="7 10" id="KW-0520">NAD</keyword>
<dbReference type="Pfam" id="PF00533">
    <property type="entry name" value="BRCT"/>
    <property type="match status" value="1"/>
</dbReference>
<dbReference type="SMART" id="SM00292">
    <property type="entry name" value="BRCT"/>
    <property type="match status" value="1"/>
</dbReference>
<feature type="domain" description="BRCT" evidence="11">
    <location>
        <begin position="623"/>
        <end position="702"/>
    </location>
</feature>
<comment type="catalytic activity">
    <reaction evidence="9 10">
        <text>NAD(+) + (deoxyribonucleotide)n-3'-hydroxyl + 5'-phospho-(deoxyribonucleotide)m = (deoxyribonucleotide)n+m + AMP + beta-nicotinamide D-nucleotide.</text>
        <dbReference type="EC" id="6.5.1.2"/>
    </reaction>
</comment>
<dbReference type="SUPFAM" id="SSF47781">
    <property type="entry name" value="RuvA domain 2-like"/>
    <property type="match status" value="1"/>
</dbReference>
<dbReference type="InterPro" id="IPR004150">
    <property type="entry name" value="NAD_DNA_ligase_OB"/>
</dbReference>
<evidence type="ECO:0000256" key="3">
    <source>
        <dbReference type="ARBA" id="ARBA00022705"/>
    </source>
</evidence>
<keyword evidence="5 10" id="KW-0227">DNA damage</keyword>
<dbReference type="Pfam" id="PF03120">
    <property type="entry name" value="OB_DNA_ligase"/>
    <property type="match status" value="1"/>
</dbReference>
<keyword evidence="13" id="KW-1185">Reference proteome</keyword>
<evidence type="ECO:0000256" key="5">
    <source>
        <dbReference type="ARBA" id="ARBA00022763"/>
    </source>
</evidence>
<evidence type="ECO:0000256" key="10">
    <source>
        <dbReference type="HAMAP-Rule" id="MF_01588"/>
    </source>
</evidence>
<keyword evidence="2 10" id="KW-0436">Ligase</keyword>
<dbReference type="Proteomes" id="UP000253410">
    <property type="component" value="Unassembled WGS sequence"/>
</dbReference>
<feature type="binding site" evidence="10">
    <location>
        <position position="200"/>
    </location>
    <ligand>
        <name>NAD(+)</name>
        <dbReference type="ChEBI" id="CHEBI:57540"/>
    </ligand>
</feature>
<keyword evidence="10" id="KW-0460">Magnesium</keyword>
<comment type="cofactor">
    <cofactor evidence="10">
        <name>Mg(2+)</name>
        <dbReference type="ChEBI" id="CHEBI:18420"/>
    </cofactor>
    <cofactor evidence="10">
        <name>Mn(2+)</name>
        <dbReference type="ChEBI" id="CHEBI:29035"/>
    </cofactor>
</comment>
<comment type="caution">
    <text evidence="12">The sequence shown here is derived from an EMBL/GenBank/DDBJ whole genome shotgun (WGS) entry which is preliminary data.</text>
</comment>
<dbReference type="PANTHER" id="PTHR23389:SF9">
    <property type="entry name" value="DNA LIGASE"/>
    <property type="match status" value="1"/>
</dbReference>
<dbReference type="InterPro" id="IPR010994">
    <property type="entry name" value="RuvA_2-like"/>
</dbReference>